<dbReference type="Gene3D" id="3.40.50.20">
    <property type="match status" value="1"/>
</dbReference>
<dbReference type="GO" id="GO:0005524">
    <property type="term" value="F:ATP binding"/>
    <property type="evidence" value="ECO:0007669"/>
    <property type="project" value="UniProtKB-UniRule"/>
</dbReference>
<keyword evidence="1" id="KW-0436">Ligase</keyword>
<reference evidence="6 7" key="1">
    <citation type="submission" date="2006-02" db="EMBL/GenBank/DDBJ databases">
        <authorList>
            <person name="Moran M.A."/>
            <person name="Kjelleberg S."/>
            <person name="Egan S."/>
            <person name="Saunders N."/>
            <person name="Thomas T."/>
            <person name="Ferriera S."/>
            <person name="Johnson J."/>
            <person name="Kravitz S."/>
            <person name="Halpern A."/>
            <person name="Remington K."/>
            <person name="Beeson K."/>
            <person name="Tran B."/>
            <person name="Rogers Y.-H."/>
            <person name="Friedman R."/>
            <person name="Venter J.C."/>
        </authorList>
    </citation>
    <scope>NUCLEOTIDE SEQUENCE [LARGE SCALE GENOMIC DNA]</scope>
    <source>
        <strain evidence="6 7">D2</strain>
    </source>
</reference>
<dbReference type="eggNOG" id="COG1181">
    <property type="taxonomic scope" value="Bacteria"/>
</dbReference>
<comment type="caution">
    <text evidence="6">The sequence shown here is derived from an EMBL/GenBank/DDBJ whole genome shotgun (WGS) entry which is preliminary data.</text>
</comment>
<evidence type="ECO:0000313" key="6">
    <source>
        <dbReference type="EMBL" id="EAR27071.1"/>
    </source>
</evidence>
<dbReference type="Gene3D" id="3.30.470.20">
    <property type="entry name" value="ATP-grasp fold, B domain"/>
    <property type="match status" value="1"/>
</dbReference>
<evidence type="ECO:0000256" key="1">
    <source>
        <dbReference type="ARBA" id="ARBA00022598"/>
    </source>
</evidence>
<dbReference type="PANTHER" id="PTHR43585:SF2">
    <property type="entry name" value="ATP-GRASP ENZYME FSQD"/>
    <property type="match status" value="1"/>
</dbReference>
<dbReference type="InterPro" id="IPR013815">
    <property type="entry name" value="ATP_grasp_subdomain_1"/>
</dbReference>
<dbReference type="PROSITE" id="PS50975">
    <property type="entry name" value="ATP_GRASP"/>
    <property type="match status" value="1"/>
</dbReference>
<dbReference type="HOGENOM" id="CLU_029016_4_0_6"/>
<organism evidence="6 7">
    <name type="scientific">Pseudoalteromonas tunicata D2</name>
    <dbReference type="NCBI Taxonomy" id="87626"/>
    <lineage>
        <taxon>Bacteria</taxon>
        <taxon>Pseudomonadati</taxon>
        <taxon>Pseudomonadota</taxon>
        <taxon>Gammaproteobacteria</taxon>
        <taxon>Alteromonadales</taxon>
        <taxon>Pseudoalteromonadaceae</taxon>
        <taxon>Pseudoalteromonas</taxon>
    </lineage>
</organism>
<sequence length="409" mass="45731">MKTLLVLARGDLKSFHTINGQSIFQDLPFKTVLLVDRGNQKQLAQLAGNLELVTVRWSDEDALKQTVAQLHQQHQFCGVATVDESNVSLAAELRAQLNLTGMQPAQAEWFRDKVKMKAQLQPFNIRVPLFCECQDKAQVTAILKQFGQIVIKPRAGFGSKQVTFVSHPQELDAWYQENSNEIQHYEAEEFIDGQLFHVNALVIDGQTRLTAAAAYLPGMSNVDFSAGTPFVSVIVEDEQLRNRLIAFSDQVNQAFELQNGVTHLECFVTEKQEIVFCEVGLRPGGGGIVWMIESQYGINYSQAVIALEANEAQLIAQPIDKPNNLSGLIGIRSNLSGFITQTAHNDDFSDEQIRLKHIAVDVGNFKAASAHCTDFLGLFIFDALNHAHFEQTWRSINEKFQEKLILNCI</sequence>
<dbReference type="Pfam" id="PF13535">
    <property type="entry name" value="ATP-grasp_4"/>
    <property type="match status" value="1"/>
</dbReference>
<proteinExistence type="predicted"/>
<evidence type="ECO:0000256" key="4">
    <source>
        <dbReference type="PROSITE-ProRule" id="PRU00409"/>
    </source>
</evidence>
<evidence type="ECO:0000256" key="3">
    <source>
        <dbReference type="ARBA" id="ARBA00022840"/>
    </source>
</evidence>
<dbReference type="SUPFAM" id="SSF56059">
    <property type="entry name" value="Glutathione synthetase ATP-binding domain-like"/>
    <property type="match status" value="1"/>
</dbReference>
<keyword evidence="3 4" id="KW-0067">ATP-binding</keyword>
<dbReference type="InterPro" id="IPR052032">
    <property type="entry name" value="ATP-dep_AA_Ligase"/>
</dbReference>
<evidence type="ECO:0000256" key="2">
    <source>
        <dbReference type="ARBA" id="ARBA00022741"/>
    </source>
</evidence>
<evidence type="ECO:0000313" key="7">
    <source>
        <dbReference type="Proteomes" id="UP000006201"/>
    </source>
</evidence>
<feature type="domain" description="ATP-grasp" evidence="5">
    <location>
        <begin position="117"/>
        <end position="309"/>
    </location>
</feature>
<name>A4CDM9_9GAMM</name>
<dbReference type="GO" id="GO:0016874">
    <property type="term" value="F:ligase activity"/>
    <property type="evidence" value="ECO:0007669"/>
    <property type="project" value="UniProtKB-KW"/>
</dbReference>
<keyword evidence="2 4" id="KW-0547">Nucleotide-binding</keyword>
<keyword evidence="7" id="KW-1185">Reference proteome</keyword>
<dbReference type="Proteomes" id="UP000006201">
    <property type="component" value="Unassembled WGS sequence"/>
</dbReference>
<accession>A4CDM9</accession>
<dbReference type="RefSeq" id="WP_009838934.1">
    <property type="nucleotide sequence ID" value="NZ_AAOH01000007.1"/>
</dbReference>
<dbReference type="InterPro" id="IPR011761">
    <property type="entry name" value="ATP-grasp"/>
</dbReference>
<protein>
    <recommendedName>
        <fullName evidence="5">ATP-grasp domain-containing protein</fullName>
    </recommendedName>
</protein>
<dbReference type="PANTHER" id="PTHR43585">
    <property type="entry name" value="FUMIPYRROLE BIOSYNTHESIS PROTEIN C"/>
    <property type="match status" value="1"/>
</dbReference>
<dbReference type="Gene3D" id="3.30.1490.20">
    <property type="entry name" value="ATP-grasp fold, A domain"/>
    <property type="match status" value="1"/>
</dbReference>
<dbReference type="EMBL" id="AAOH01000007">
    <property type="protein sequence ID" value="EAR27071.1"/>
    <property type="molecule type" value="Genomic_DNA"/>
</dbReference>
<dbReference type="AlphaFoldDB" id="A4CDM9"/>
<dbReference type="InterPro" id="IPR041472">
    <property type="entry name" value="BL00235/CARNS1_N"/>
</dbReference>
<dbReference type="GO" id="GO:0046872">
    <property type="term" value="F:metal ion binding"/>
    <property type="evidence" value="ECO:0007669"/>
    <property type="project" value="InterPro"/>
</dbReference>
<dbReference type="STRING" id="87626.PTD2_05355"/>
<gene>
    <name evidence="6" type="ORF">PTD2_05355</name>
</gene>
<evidence type="ECO:0000259" key="5">
    <source>
        <dbReference type="PROSITE" id="PS50975"/>
    </source>
</evidence>
<dbReference type="Pfam" id="PF18130">
    <property type="entry name" value="ATPgrasp_N"/>
    <property type="match status" value="1"/>
</dbReference>